<evidence type="ECO:0000256" key="8">
    <source>
        <dbReference type="ARBA" id="ARBA00023242"/>
    </source>
</evidence>
<evidence type="ECO:0000256" key="3">
    <source>
        <dbReference type="ARBA" id="ARBA00022737"/>
    </source>
</evidence>
<feature type="domain" description="C2H2-type" evidence="10">
    <location>
        <begin position="69"/>
        <end position="96"/>
    </location>
</feature>
<proteinExistence type="predicted"/>
<protein>
    <recommendedName>
        <fullName evidence="10">C2H2-type domain-containing protein</fullName>
    </recommendedName>
</protein>
<evidence type="ECO:0000256" key="1">
    <source>
        <dbReference type="ARBA" id="ARBA00004123"/>
    </source>
</evidence>
<feature type="domain" description="C2H2-type" evidence="10">
    <location>
        <begin position="125"/>
        <end position="152"/>
    </location>
</feature>
<name>A0A0H5R7Y5_9EUKA</name>
<accession>A0A0H5R7Y5</accession>
<evidence type="ECO:0000256" key="4">
    <source>
        <dbReference type="ARBA" id="ARBA00022771"/>
    </source>
</evidence>
<keyword evidence="8" id="KW-0539">Nucleus</keyword>
<dbReference type="PANTHER" id="PTHR23226:SF416">
    <property type="entry name" value="FI01424P"/>
    <property type="match status" value="1"/>
</dbReference>
<feature type="non-terminal residue" evidence="11">
    <location>
        <position position="1"/>
    </location>
</feature>
<keyword evidence="2" id="KW-0479">Metal-binding</keyword>
<dbReference type="GO" id="GO:0008270">
    <property type="term" value="F:zinc ion binding"/>
    <property type="evidence" value="ECO:0007669"/>
    <property type="project" value="UniProtKB-KW"/>
</dbReference>
<dbReference type="Gene3D" id="3.30.160.60">
    <property type="entry name" value="Classic Zinc Finger"/>
    <property type="match status" value="4"/>
</dbReference>
<evidence type="ECO:0000256" key="7">
    <source>
        <dbReference type="ARBA" id="ARBA00023163"/>
    </source>
</evidence>
<dbReference type="PROSITE" id="PS00028">
    <property type="entry name" value="ZINC_FINGER_C2H2_1"/>
    <property type="match status" value="4"/>
</dbReference>
<evidence type="ECO:0000313" key="11">
    <source>
        <dbReference type="EMBL" id="CRZ09832.1"/>
    </source>
</evidence>
<organism evidence="11">
    <name type="scientific">Spongospora subterranea</name>
    <dbReference type="NCBI Taxonomy" id="70186"/>
    <lineage>
        <taxon>Eukaryota</taxon>
        <taxon>Sar</taxon>
        <taxon>Rhizaria</taxon>
        <taxon>Endomyxa</taxon>
        <taxon>Phytomyxea</taxon>
        <taxon>Plasmodiophorida</taxon>
        <taxon>Plasmodiophoridae</taxon>
        <taxon>Spongospora</taxon>
    </lineage>
</organism>
<dbReference type="FunFam" id="3.30.160.60:FF:001949">
    <property type="entry name" value="zinc finger protein 62 homolog isoform X2"/>
    <property type="match status" value="1"/>
</dbReference>
<evidence type="ECO:0000256" key="9">
    <source>
        <dbReference type="PROSITE-ProRule" id="PRU00042"/>
    </source>
</evidence>
<dbReference type="PANTHER" id="PTHR23226">
    <property type="entry name" value="ZINC FINGER AND SCAN DOMAIN-CONTAINING"/>
    <property type="match status" value="1"/>
</dbReference>
<dbReference type="InterPro" id="IPR013087">
    <property type="entry name" value="Znf_C2H2_type"/>
</dbReference>
<dbReference type="GO" id="GO:0005634">
    <property type="term" value="C:nucleus"/>
    <property type="evidence" value="ECO:0007669"/>
    <property type="project" value="UniProtKB-SubCell"/>
</dbReference>
<keyword evidence="5" id="KW-0862">Zinc</keyword>
<dbReference type="AlphaFoldDB" id="A0A0H5R7Y5"/>
<dbReference type="FunFam" id="3.30.160.60:FF:000744">
    <property type="entry name" value="zinc finger E-box-binding homeobox 1"/>
    <property type="match status" value="1"/>
</dbReference>
<keyword evidence="4 9" id="KW-0863">Zinc-finger</keyword>
<dbReference type="GO" id="GO:0000978">
    <property type="term" value="F:RNA polymerase II cis-regulatory region sequence-specific DNA binding"/>
    <property type="evidence" value="ECO:0007669"/>
    <property type="project" value="TreeGrafter"/>
</dbReference>
<comment type="subcellular location">
    <subcellularLocation>
        <location evidence="1">Nucleus</location>
    </subcellularLocation>
</comment>
<feature type="domain" description="C2H2-type" evidence="10">
    <location>
        <begin position="153"/>
        <end position="175"/>
    </location>
</feature>
<dbReference type="Pfam" id="PF00096">
    <property type="entry name" value="zf-C2H2"/>
    <property type="match status" value="2"/>
</dbReference>
<sequence>RRPRGLPNLYKLFVMDDPRIGTIVHDVGRGQVTIGQEVKHGNDTQEGAAVKQETPIMVNLATVRPQKPFQCASCDKSFQKATELTRHERSHSGARPFQCKTCQKCFLKASDLKRHDRIHTGERPYICPVCGRSFAEGGSLQRHSRMHTGERPYTCSICNKQFVRSYNAKKHTKMHGAVVASVIITKTLQTQTRAAVTLQTAVCEAINVPPVPSVVVKSENMASRPVNMLKDQIHTVPSLGDASVAKATVSNASDSVLDSFMHP</sequence>
<dbReference type="PROSITE" id="PS50157">
    <property type="entry name" value="ZINC_FINGER_C2H2_2"/>
    <property type="match status" value="4"/>
</dbReference>
<keyword evidence="3" id="KW-0677">Repeat</keyword>
<dbReference type="FunFam" id="3.30.160.60:FF:002343">
    <property type="entry name" value="Zinc finger protein 33A"/>
    <property type="match status" value="1"/>
</dbReference>
<dbReference type="GO" id="GO:0000981">
    <property type="term" value="F:DNA-binding transcription factor activity, RNA polymerase II-specific"/>
    <property type="evidence" value="ECO:0007669"/>
    <property type="project" value="TreeGrafter"/>
</dbReference>
<evidence type="ECO:0000256" key="2">
    <source>
        <dbReference type="ARBA" id="ARBA00022723"/>
    </source>
</evidence>
<evidence type="ECO:0000259" key="10">
    <source>
        <dbReference type="PROSITE" id="PS50157"/>
    </source>
</evidence>
<feature type="domain" description="C2H2-type" evidence="10">
    <location>
        <begin position="97"/>
        <end position="124"/>
    </location>
</feature>
<keyword evidence="6" id="KW-0805">Transcription regulation</keyword>
<reference evidence="11" key="1">
    <citation type="submission" date="2015-04" db="EMBL/GenBank/DDBJ databases">
        <title>The genome sequence of the plant pathogenic Rhizarian Plasmodiophora brassicae reveals insights in its biotrophic life cycle and the origin of chitin synthesis.</title>
        <authorList>
            <person name="Schwelm A."/>
            <person name="Fogelqvist J."/>
            <person name="Knaust A."/>
            <person name="Julke S."/>
            <person name="Lilja T."/>
            <person name="Dhandapani V."/>
            <person name="Bonilla-Rosso G."/>
            <person name="Karlsson M."/>
            <person name="Shevchenko A."/>
            <person name="Choi S.R."/>
            <person name="Kim H.G."/>
            <person name="Park J.Y."/>
            <person name="Lim Y.P."/>
            <person name="Ludwig-Muller J."/>
            <person name="Dixelius C."/>
        </authorList>
    </citation>
    <scope>NUCLEOTIDE SEQUENCE</scope>
    <source>
        <tissue evidence="11">Potato root galls</tissue>
    </source>
</reference>
<dbReference type="EMBL" id="HACM01009390">
    <property type="protein sequence ID" value="CRZ09832.1"/>
    <property type="molecule type" value="Transcribed_RNA"/>
</dbReference>
<dbReference type="SUPFAM" id="SSF57667">
    <property type="entry name" value="beta-beta-alpha zinc fingers"/>
    <property type="match status" value="2"/>
</dbReference>
<keyword evidence="7" id="KW-0804">Transcription</keyword>
<evidence type="ECO:0000256" key="5">
    <source>
        <dbReference type="ARBA" id="ARBA00022833"/>
    </source>
</evidence>
<dbReference type="FunFam" id="3.30.160.60:FF:000690">
    <property type="entry name" value="Zinc finger protein 354C"/>
    <property type="match status" value="1"/>
</dbReference>
<dbReference type="SMART" id="SM00355">
    <property type="entry name" value="ZnF_C2H2"/>
    <property type="match status" value="4"/>
</dbReference>
<dbReference type="Pfam" id="PF13894">
    <property type="entry name" value="zf-C2H2_4"/>
    <property type="match status" value="1"/>
</dbReference>
<evidence type="ECO:0000256" key="6">
    <source>
        <dbReference type="ARBA" id="ARBA00023015"/>
    </source>
</evidence>
<dbReference type="InterPro" id="IPR036236">
    <property type="entry name" value="Znf_C2H2_sf"/>
</dbReference>